<dbReference type="PANTHER" id="PTHR11880">
    <property type="entry name" value="RIBOSOMAL PROTEIN S19P FAMILY MEMBER"/>
    <property type="match status" value="1"/>
</dbReference>
<proteinExistence type="inferred from homology"/>
<dbReference type="InterPro" id="IPR002222">
    <property type="entry name" value="Ribosomal_uS19"/>
</dbReference>
<organism evidence="7 8">
    <name type="scientific">Vavraia culicis (isolate floridensis)</name>
    <name type="common">Microsporidian parasite</name>
    <dbReference type="NCBI Taxonomy" id="948595"/>
    <lineage>
        <taxon>Eukaryota</taxon>
        <taxon>Fungi</taxon>
        <taxon>Fungi incertae sedis</taxon>
        <taxon>Microsporidia</taxon>
        <taxon>Pleistophoridae</taxon>
        <taxon>Vavraia</taxon>
    </lineage>
</organism>
<dbReference type="VEuPathDB" id="MicrosporidiaDB:VCUG_01564"/>
<dbReference type="AlphaFoldDB" id="L2GV33"/>
<sequence length="214" mass="24285">MVLLVFICCGTKAVSSFYRSCLNTIPLHLLLCQLQESRKPFFVLSLFANAISTRFQTNYDVPSQKNIFFAYPHKSTMAVPVQEATKRRTFKKFTYQGVDLDDLKTMPLCDLKELFPSSFRRHVNRGFSEEEHMLIKQAERGESGIRTQCRNMMILPIMVGNIIGVHNGCNYVEIDVKPEMIGRRFKDLVPTKTSKAHGKPGVGATSSSKFVPLK</sequence>
<keyword evidence="6" id="KW-0732">Signal</keyword>
<dbReference type="InterPro" id="IPR023575">
    <property type="entry name" value="Ribosomal_uS19_SF"/>
</dbReference>
<dbReference type="GO" id="GO:0003735">
    <property type="term" value="F:structural constituent of ribosome"/>
    <property type="evidence" value="ECO:0007669"/>
    <property type="project" value="InterPro"/>
</dbReference>
<evidence type="ECO:0000256" key="3">
    <source>
        <dbReference type="ARBA" id="ARBA00023274"/>
    </source>
</evidence>
<dbReference type="HOGENOM" id="CLU_097347_2_0_1"/>
<feature type="compositionally biased region" description="Polar residues" evidence="5">
    <location>
        <begin position="204"/>
        <end position="214"/>
    </location>
</feature>
<dbReference type="GO" id="GO:0022627">
    <property type="term" value="C:cytosolic small ribosomal subunit"/>
    <property type="evidence" value="ECO:0007669"/>
    <property type="project" value="TreeGrafter"/>
</dbReference>
<accession>L2GV33</accession>
<dbReference type="PANTHER" id="PTHR11880:SF2">
    <property type="entry name" value="SMALL RIBOSOMAL SUBUNIT PROTEIN US19"/>
    <property type="match status" value="1"/>
</dbReference>
<evidence type="ECO:0000256" key="4">
    <source>
        <dbReference type="RuleBase" id="RU003485"/>
    </source>
</evidence>
<comment type="similarity">
    <text evidence="1 4">Belongs to the universal ribosomal protein uS19 family.</text>
</comment>
<feature type="chain" id="PRO_5003960189" evidence="6">
    <location>
        <begin position="17"/>
        <end position="214"/>
    </location>
</feature>
<dbReference type="InterPro" id="IPR005713">
    <property type="entry name" value="Ribosomal_uS19_euk/arc"/>
</dbReference>
<dbReference type="Proteomes" id="UP000011081">
    <property type="component" value="Unassembled WGS sequence"/>
</dbReference>
<dbReference type="GeneID" id="19879440"/>
<dbReference type="STRING" id="948595.L2GV33"/>
<keyword evidence="2 4" id="KW-0689">Ribosomal protein</keyword>
<evidence type="ECO:0000256" key="6">
    <source>
        <dbReference type="SAM" id="SignalP"/>
    </source>
</evidence>
<dbReference type="InParanoid" id="L2GV33"/>
<dbReference type="Gene3D" id="3.30.860.10">
    <property type="entry name" value="30s Ribosomal Protein S19, Chain A"/>
    <property type="match status" value="1"/>
</dbReference>
<keyword evidence="8" id="KW-1185">Reference proteome</keyword>
<feature type="signal peptide" evidence="6">
    <location>
        <begin position="1"/>
        <end position="16"/>
    </location>
</feature>
<protein>
    <submittedName>
        <fullName evidence="7">Ribosomal protein S19</fullName>
    </submittedName>
</protein>
<name>L2GV33_VAVCU</name>
<gene>
    <name evidence="7" type="ORF">VCUG_01564</name>
</gene>
<keyword evidence="3 4" id="KW-0687">Ribonucleoprotein</keyword>
<dbReference type="GO" id="GO:0000028">
    <property type="term" value="P:ribosomal small subunit assembly"/>
    <property type="evidence" value="ECO:0007669"/>
    <property type="project" value="TreeGrafter"/>
</dbReference>
<evidence type="ECO:0000256" key="2">
    <source>
        <dbReference type="ARBA" id="ARBA00022980"/>
    </source>
</evidence>
<dbReference type="GO" id="GO:0006412">
    <property type="term" value="P:translation"/>
    <property type="evidence" value="ECO:0007669"/>
    <property type="project" value="InterPro"/>
</dbReference>
<evidence type="ECO:0000256" key="5">
    <source>
        <dbReference type="SAM" id="MobiDB-lite"/>
    </source>
</evidence>
<dbReference type="FunCoup" id="L2GV33">
    <property type="interactions" value="166"/>
</dbReference>
<dbReference type="RefSeq" id="XP_008074582.1">
    <property type="nucleotide sequence ID" value="XM_008076391.1"/>
</dbReference>
<dbReference type="NCBIfam" id="TIGR01025">
    <property type="entry name" value="uS19_arch"/>
    <property type="match status" value="1"/>
</dbReference>
<dbReference type="Pfam" id="PF00203">
    <property type="entry name" value="Ribosomal_S19"/>
    <property type="match status" value="1"/>
</dbReference>
<dbReference type="HAMAP" id="MF_00531">
    <property type="entry name" value="Ribosomal_uS19"/>
    <property type="match status" value="1"/>
</dbReference>
<feature type="region of interest" description="Disordered" evidence="5">
    <location>
        <begin position="192"/>
        <end position="214"/>
    </location>
</feature>
<evidence type="ECO:0000313" key="8">
    <source>
        <dbReference type="Proteomes" id="UP000011081"/>
    </source>
</evidence>
<dbReference type="EMBL" id="GL877428">
    <property type="protein sequence ID" value="ELA46945.1"/>
    <property type="molecule type" value="Genomic_DNA"/>
</dbReference>
<dbReference type="SUPFAM" id="SSF54570">
    <property type="entry name" value="Ribosomal protein S19"/>
    <property type="match status" value="1"/>
</dbReference>
<reference evidence="8" key="1">
    <citation type="submission" date="2011-03" db="EMBL/GenBank/DDBJ databases">
        <title>The genome sequence of Vavraia culicis strain floridensis.</title>
        <authorList>
            <consortium name="The Broad Institute Genome Sequencing Platform"/>
            <person name="Cuomo C."/>
            <person name="Becnel J."/>
            <person name="Sanscrainte N."/>
            <person name="Young S.K."/>
            <person name="Zeng Q."/>
            <person name="Gargeya S."/>
            <person name="Fitzgerald M."/>
            <person name="Haas B."/>
            <person name="Abouelleil A."/>
            <person name="Alvarado L."/>
            <person name="Arachchi H.M."/>
            <person name="Berlin A."/>
            <person name="Chapman S.B."/>
            <person name="Gearin G."/>
            <person name="Goldberg J."/>
            <person name="Griggs A."/>
            <person name="Gujja S."/>
            <person name="Hansen M."/>
            <person name="Heiman D."/>
            <person name="Howarth C."/>
            <person name="Larimer J."/>
            <person name="Lui A."/>
            <person name="MacDonald P.J.P."/>
            <person name="McCowen C."/>
            <person name="Montmayeur A."/>
            <person name="Murphy C."/>
            <person name="Neiman D."/>
            <person name="Pearson M."/>
            <person name="Priest M."/>
            <person name="Roberts A."/>
            <person name="Saif S."/>
            <person name="Shea T."/>
            <person name="Sisk P."/>
            <person name="Stolte C."/>
            <person name="Sykes S."/>
            <person name="Wortman J."/>
            <person name="Nusbaum C."/>
            <person name="Birren B."/>
        </authorList>
    </citation>
    <scope>NUCLEOTIDE SEQUENCE [LARGE SCALE GENOMIC DNA]</scope>
    <source>
        <strain evidence="8">floridensis</strain>
    </source>
</reference>
<dbReference type="OrthoDB" id="10258210at2759"/>
<evidence type="ECO:0000313" key="7">
    <source>
        <dbReference type="EMBL" id="ELA46945.1"/>
    </source>
</evidence>
<dbReference type="PRINTS" id="PR00975">
    <property type="entry name" value="RIBOSOMALS19"/>
</dbReference>
<evidence type="ECO:0000256" key="1">
    <source>
        <dbReference type="ARBA" id="ARBA00007345"/>
    </source>
</evidence>